<evidence type="ECO:0000256" key="1">
    <source>
        <dbReference type="SAM" id="Phobius"/>
    </source>
</evidence>
<protein>
    <submittedName>
        <fullName evidence="2">Uncharacterized protein</fullName>
    </submittedName>
</protein>
<comment type="caution">
    <text evidence="2">The sequence shown here is derived from an EMBL/GenBank/DDBJ whole genome shotgun (WGS) entry which is preliminary data.</text>
</comment>
<organism evidence="2 3">
    <name type="scientific">Populus alba x Populus x berolinensis</name>
    <dbReference type="NCBI Taxonomy" id="444605"/>
    <lineage>
        <taxon>Eukaryota</taxon>
        <taxon>Viridiplantae</taxon>
        <taxon>Streptophyta</taxon>
        <taxon>Embryophyta</taxon>
        <taxon>Tracheophyta</taxon>
        <taxon>Spermatophyta</taxon>
        <taxon>Magnoliopsida</taxon>
        <taxon>eudicotyledons</taxon>
        <taxon>Gunneridae</taxon>
        <taxon>Pentapetalae</taxon>
        <taxon>rosids</taxon>
        <taxon>fabids</taxon>
        <taxon>Malpighiales</taxon>
        <taxon>Salicaceae</taxon>
        <taxon>Saliceae</taxon>
        <taxon>Populus</taxon>
    </lineage>
</organism>
<reference evidence="2 3" key="1">
    <citation type="journal article" date="2023" name="Mol. Ecol. Resour.">
        <title>Chromosome-level genome assembly of a triploid poplar Populus alba 'Berolinensis'.</title>
        <authorList>
            <person name="Chen S."/>
            <person name="Yu Y."/>
            <person name="Wang X."/>
            <person name="Wang S."/>
            <person name="Zhang T."/>
            <person name="Zhou Y."/>
            <person name="He R."/>
            <person name="Meng N."/>
            <person name="Wang Y."/>
            <person name="Liu W."/>
            <person name="Liu Z."/>
            <person name="Liu J."/>
            <person name="Guo Q."/>
            <person name="Huang H."/>
            <person name="Sederoff R.R."/>
            <person name="Wang G."/>
            <person name="Qu G."/>
            <person name="Chen S."/>
        </authorList>
    </citation>
    <scope>NUCLEOTIDE SEQUENCE [LARGE SCALE GENOMIC DNA]</scope>
    <source>
        <strain evidence="2">SC-2020</strain>
    </source>
</reference>
<evidence type="ECO:0000313" key="2">
    <source>
        <dbReference type="EMBL" id="KAJ7015054.1"/>
    </source>
</evidence>
<dbReference type="Proteomes" id="UP001164929">
    <property type="component" value="Chromosome 1"/>
</dbReference>
<sequence length="52" mass="5586">MGLPGFGCDGSVLLCFLLGSVGLSLFLVLETYLTSSLKDTYKRASFVPLLEI</sequence>
<dbReference type="EMBL" id="JAQIZT010000001">
    <property type="protein sequence ID" value="KAJ7015054.1"/>
    <property type="molecule type" value="Genomic_DNA"/>
</dbReference>
<proteinExistence type="predicted"/>
<dbReference type="AlphaFoldDB" id="A0AAD6WMS8"/>
<evidence type="ECO:0000313" key="3">
    <source>
        <dbReference type="Proteomes" id="UP001164929"/>
    </source>
</evidence>
<keyword evidence="1" id="KW-1133">Transmembrane helix</keyword>
<keyword evidence="1" id="KW-0472">Membrane</keyword>
<keyword evidence="3" id="KW-1185">Reference proteome</keyword>
<name>A0AAD6WMS8_9ROSI</name>
<accession>A0AAD6WMS8</accession>
<gene>
    <name evidence="2" type="ORF">NC653_004370</name>
</gene>
<keyword evidence="1" id="KW-0812">Transmembrane</keyword>
<feature type="transmembrane region" description="Helical" evidence="1">
    <location>
        <begin position="12"/>
        <end position="33"/>
    </location>
</feature>